<dbReference type="Pfam" id="PF01435">
    <property type="entry name" value="Peptidase_M48"/>
    <property type="match status" value="1"/>
</dbReference>
<accession>A0A9P4QBP7</accession>
<evidence type="ECO:0000256" key="6">
    <source>
        <dbReference type="RuleBase" id="RU003983"/>
    </source>
</evidence>
<keyword evidence="9" id="KW-1185">Reference proteome</keyword>
<reference evidence="8" key="1">
    <citation type="journal article" date="2020" name="Stud. Mycol.">
        <title>101 Dothideomycetes genomes: a test case for predicting lifestyles and emergence of pathogens.</title>
        <authorList>
            <person name="Haridas S."/>
            <person name="Albert R."/>
            <person name="Binder M."/>
            <person name="Bloem J."/>
            <person name="Labutti K."/>
            <person name="Salamov A."/>
            <person name="Andreopoulos B."/>
            <person name="Baker S."/>
            <person name="Barry K."/>
            <person name="Bills G."/>
            <person name="Bluhm B."/>
            <person name="Cannon C."/>
            <person name="Castanera R."/>
            <person name="Culley D."/>
            <person name="Daum C."/>
            <person name="Ezra D."/>
            <person name="Gonzalez J."/>
            <person name="Henrissat B."/>
            <person name="Kuo A."/>
            <person name="Liang C."/>
            <person name="Lipzen A."/>
            <person name="Lutzoni F."/>
            <person name="Magnuson J."/>
            <person name="Mondo S."/>
            <person name="Nolan M."/>
            <person name="Ohm R."/>
            <person name="Pangilinan J."/>
            <person name="Park H.-J."/>
            <person name="Ramirez L."/>
            <person name="Alfaro M."/>
            <person name="Sun H."/>
            <person name="Tritt A."/>
            <person name="Yoshinaga Y."/>
            <person name="Zwiers L.-H."/>
            <person name="Turgeon B."/>
            <person name="Goodwin S."/>
            <person name="Spatafora J."/>
            <person name="Crous P."/>
            <person name="Grigoriev I."/>
        </authorList>
    </citation>
    <scope>NUCLEOTIDE SEQUENCE</scope>
    <source>
        <strain evidence="8">CBS 116435</strain>
    </source>
</reference>
<dbReference type="InterPro" id="IPR051156">
    <property type="entry name" value="Mito/Outer_Membr_Metalloprot"/>
</dbReference>
<dbReference type="PANTHER" id="PTHR22726">
    <property type="entry name" value="METALLOENDOPEPTIDASE OMA1"/>
    <property type="match status" value="1"/>
</dbReference>
<evidence type="ECO:0000313" key="8">
    <source>
        <dbReference type="EMBL" id="KAF2721732.1"/>
    </source>
</evidence>
<organism evidence="8 9">
    <name type="scientific">Polychaeton citri CBS 116435</name>
    <dbReference type="NCBI Taxonomy" id="1314669"/>
    <lineage>
        <taxon>Eukaryota</taxon>
        <taxon>Fungi</taxon>
        <taxon>Dikarya</taxon>
        <taxon>Ascomycota</taxon>
        <taxon>Pezizomycotina</taxon>
        <taxon>Dothideomycetes</taxon>
        <taxon>Dothideomycetidae</taxon>
        <taxon>Capnodiales</taxon>
        <taxon>Capnodiaceae</taxon>
        <taxon>Polychaeton</taxon>
    </lineage>
</organism>
<protein>
    <recommendedName>
        <fullName evidence="7">Peptidase M48 domain-containing protein</fullName>
    </recommendedName>
</protein>
<evidence type="ECO:0000256" key="2">
    <source>
        <dbReference type="ARBA" id="ARBA00022723"/>
    </source>
</evidence>
<sequence length="235" mass="26759">MFHHGIRFSAAIASHPVCNTARSISTKASQQPSCSRHILSSRPFIRQHIHRDFSHQQRRFYQQNYDYQRFQRSGNIITRWAARPTFYYEVGGLALAAGAFYTFNLEVVPVSGRRRFNIISPEQELELGQKQFQETVREYQGRILPSFHPKTRQVKRVLDRLIPNSGLEGEDWEIYVIEDPQQNAFVIPGGKVFVFSGILPTCAGDDGLATVLGHEIAHNVAHHAAERTLSPTSSR</sequence>
<feature type="domain" description="Peptidase M48" evidence="7">
    <location>
        <begin position="150"/>
        <end position="229"/>
    </location>
</feature>
<dbReference type="Gene3D" id="3.30.2010.10">
    <property type="entry name" value="Metalloproteases ('zincins'), catalytic domain"/>
    <property type="match status" value="1"/>
</dbReference>
<keyword evidence="5 6" id="KW-0482">Metalloprotease</keyword>
<keyword evidence="2" id="KW-0479">Metal-binding</keyword>
<dbReference type="CDD" id="cd07331">
    <property type="entry name" value="M48C_Oma1_like"/>
    <property type="match status" value="1"/>
</dbReference>
<dbReference type="GO" id="GO:0005743">
    <property type="term" value="C:mitochondrial inner membrane"/>
    <property type="evidence" value="ECO:0007669"/>
    <property type="project" value="TreeGrafter"/>
</dbReference>
<dbReference type="GO" id="GO:0006515">
    <property type="term" value="P:protein quality control for misfolded or incompletely synthesized proteins"/>
    <property type="evidence" value="ECO:0007669"/>
    <property type="project" value="TreeGrafter"/>
</dbReference>
<dbReference type="GO" id="GO:0004222">
    <property type="term" value="F:metalloendopeptidase activity"/>
    <property type="evidence" value="ECO:0007669"/>
    <property type="project" value="InterPro"/>
</dbReference>
<evidence type="ECO:0000256" key="5">
    <source>
        <dbReference type="ARBA" id="ARBA00023049"/>
    </source>
</evidence>
<comment type="similarity">
    <text evidence="6">Belongs to the peptidase M48 family.</text>
</comment>
<proteinExistence type="inferred from homology"/>
<name>A0A9P4QBP7_9PEZI</name>
<evidence type="ECO:0000259" key="7">
    <source>
        <dbReference type="Pfam" id="PF01435"/>
    </source>
</evidence>
<dbReference type="AlphaFoldDB" id="A0A9P4QBP7"/>
<keyword evidence="4 6" id="KW-0862">Zinc</keyword>
<keyword evidence="3 6" id="KW-0378">Hydrolase</keyword>
<comment type="caution">
    <text evidence="8">The sequence shown here is derived from an EMBL/GenBank/DDBJ whole genome shotgun (WGS) entry which is preliminary data.</text>
</comment>
<comment type="cofactor">
    <cofactor evidence="6">
        <name>Zn(2+)</name>
        <dbReference type="ChEBI" id="CHEBI:29105"/>
    </cofactor>
    <text evidence="6">Binds 1 zinc ion per subunit.</text>
</comment>
<evidence type="ECO:0000256" key="1">
    <source>
        <dbReference type="ARBA" id="ARBA00022670"/>
    </source>
</evidence>
<evidence type="ECO:0000256" key="4">
    <source>
        <dbReference type="ARBA" id="ARBA00022833"/>
    </source>
</evidence>
<dbReference type="OrthoDB" id="7464992at2759"/>
<dbReference type="GO" id="GO:0034982">
    <property type="term" value="P:mitochondrial protein processing"/>
    <property type="evidence" value="ECO:0007669"/>
    <property type="project" value="TreeGrafter"/>
</dbReference>
<dbReference type="GO" id="GO:0046872">
    <property type="term" value="F:metal ion binding"/>
    <property type="evidence" value="ECO:0007669"/>
    <property type="project" value="UniProtKB-KW"/>
</dbReference>
<evidence type="ECO:0000256" key="3">
    <source>
        <dbReference type="ARBA" id="ARBA00022801"/>
    </source>
</evidence>
<keyword evidence="1 6" id="KW-0645">Protease</keyword>
<dbReference type="InterPro" id="IPR001915">
    <property type="entry name" value="Peptidase_M48"/>
</dbReference>
<dbReference type="EMBL" id="MU003788">
    <property type="protein sequence ID" value="KAF2721732.1"/>
    <property type="molecule type" value="Genomic_DNA"/>
</dbReference>
<evidence type="ECO:0000313" key="9">
    <source>
        <dbReference type="Proteomes" id="UP000799441"/>
    </source>
</evidence>
<dbReference type="PANTHER" id="PTHR22726:SF1">
    <property type="entry name" value="METALLOENDOPEPTIDASE OMA1, MITOCHONDRIAL"/>
    <property type="match status" value="1"/>
</dbReference>
<dbReference type="Proteomes" id="UP000799441">
    <property type="component" value="Unassembled WGS sequence"/>
</dbReference>
<gene>
    <name evidence="8" type="ORF">K431DRAFT_284653</name>
</gene>